<dbReference type="SUPFAM" id="SSF48371">
    <property type="entry name" value="ARM repeat"/>
    <property type="match status" value="1"/>
</dbReference>
<sequence>MLNIVRGLRLAALVSVAAALSACAPASYLVKKPAPSNIAGTAASTTPAAWVIEDQRRGAERDFSTGVLTAGLRTEAGPIQPVPFLAEHLQAELASRGLPVQVREAGAGATPSLFLQTFRMQNHRSNGFAPFITFTYLSADIDTPAGKKRVAAFVKRGKVPVWSFEEVIEPTLNQPLSLAVKELATKIAAQAYGWRASDAQLNTLLAKLATPAKLDGDAHLDVYALGFTNHPGAKERLLQLAQHSDEYVRLAAISSLGTIGAKDQYGWLKALYERRDTLWQDRAMALKAIGDLGTPESRALLTEELKRWEAAKTDKESLWTAQVIRLYI</sequence>
<gene>
    <name evidence="2" type="ORF">J2X20_003051</name>
</gene>
<protein>
    <recommendedName>
        <fullName evidence="4">HEAT repeat domain-containing protein</fullName>
    </recommendedName>
</protein>
<dbReference type="EMBL" id="JAVDXU010000002">
    <property type="protein sequence ID" value="MDR7270393.1"/>
    <property type="molecule type" value="Genomic_DNA"/>
</dbReference>
<dbReference type="Gene3D" id="1.25.10.10">
    <property type="entry name" value="Leucine-rich Repeat Variant"/>
    <property type="match status" value="1"/>
</dbReference>
<organism evidence="2 3">
    <name type="scientific">Roseateles saccharophilus</name>
    <name type="common">Pseudomonas saccharophila</name>
    <dbReference type="NCBI Taxonomy" id="304"/>
    <lineage>
        <taxon>Bacteria</taxon>
        <taxon>Pseudomonadati</taxon>
        <taxon>Pseudomonadota</taxon>
        <taxon>Betaproteobacteria</taxon>
        <taxon>Burkholderiales</taxon>
        <taxon>Sphaerotilaceae</taxon>
        <taxon>Roseateles</taxon>
    </lineage>
</organism>
<dbReference type="RefSeq" id="WP_310266240.1">
    <property type="nucleotide sequence ID" value="NZ_JAVDXU010000002.1"/>
</dbReference>
<accession>A0ABU1YNG0</accession>
<keyword evidence="3" id="KW-1185">Reference proteome</keyword>
<dbReference type="Proteomes" id="UP001180453">
    <property type="component" value="Unassembled WGS sequence"/>
</dbReference>
<dbReference type="Pfam" id="PF13646">
    <property type="entry name" value="HEAT_2"/>
    <property type="match status" value="1"/>
</dbReference>
<dbReference type="PROSITE" id="PS51257">
    <property type="entry name" value="PROKAR_LIPOPROTEIN"/>
    <property type="match status" value="1"/>
</dbReference>
<evidence type="ECO:0008006" key="4">
    <source>
        <dbReference type="Google" id="ProtNLM"/>
    </source>
</evidence>
<comment type="caution">
    <text evidence="2">The sequence shown here is derived from an EMBL/GenBank/DDBJ whole genome shotgun (WGS) entry which is preliminary data.</text>
</comment>
<feature type="signal peptide" evidence="1">
    <location>
        <begin position="1"/>
        <end position="26"/>
    </location>
</feature>
<reference evidence="2 3" key="1">
    <citation type="submission" date="2023-07" db="EMBL/GenBank/DDBJ databases">
        <title>Sorghum-associated microbial communities from plants grown in Nebraska, USA.</title>
        <authorList>
            <person name="Schachtman D."/>
        </authorList>
    </citation>
    <scope>NUCLEOTIDE SEQUENCE [LARGE SCALE GENOMIC DNA]</scope>
    <source>
        <strain evidence="2 3">BE314</strain>
    </source>
</reference>
<evidence type="ECO:0000313" key="2">
    <source>
        <dbReference type="EMBL" id="MDR7270393.1"/>
    </source>
</evidence>
<keyword evidence="1" id="KW-0732">Signal</keyword>
<proteinExistence type="predicted"/>
<dbReference type="InterPro" id="IPR011989">
    <property type="entry name" value="ARM-like"/>
</dbReference>
<name>A0ABU1YNG0_ROSSA</name>
<feature type="chain" id="PRO_5045174398" description="HEAT repeat domain-containing protein" evidence="1">
    <location>
        <begin position="27"/>
        <end position="328"/>
    </location>
</feature>
<evidence type="ECO:0000256" key="1">
    <source>
        <dbReference type="SAM" id="SignalP"/>
    </source>
</evidence>
<dbReference type="InterPro" id="IPR016024">
    <property type="entry name" value="ARM-type_fold"/>
</dbReference>
<evidence type="ECO:0000313" key="3">
    <source>
        <dbReference type="Proteomes" id="UP001180453"/>
    </source>
</evidence>